<evidence type="ECO:0000313" key="4">
    <source>
        <dbReference type="Proteomes" id="UP000658278"/>
    </source>
</evidence>
<feature type="transmembrane region" description="Helical" evidence="1">
    <location>
        <begin position="356"/>
        <end position="372"/>
    </location>
</feature>
<comment type="caution">
    <text evidence="3">The sequence shown here is derived from an EMBL/GenBank/DDBJ whole genome shotgun (WGS) entry which is preliminary data.</text>
</comment>
<dbReference type="PANTHER" id="PTHR41710:SF2">
    <property type="entry name" value="GLYCOSYL TRANSFERASE FAMILY 39_83 DOMAIN-CONTAINING PROTEIN"/>
    <property type="match status" value="1"/>
</dbReference>
<gene>
    <name evidence="3" type="ORF">JIN81_03605</name>
</gene>
<feature type="transmembrane region" description="Helical" evidence="1">
    <location>
        <begin position="273"/>
        <end position="295"/>
    </location>
</feature>
<dbReference type="Pfam" id="PF13231">
    <property type="entry name" value="PMT_2"/>
    <property type="match status" value="1"/>
</dbReference>
<feature type="transmembrane region" description="Helical" evidence="1">
    <location>
        <begin position="302"/>
        <end position="321"/>
    </location>
</feature>
<keyword evidence="1" id="KW-0472">Membrane</keyword>
<keyword evidence="1" id="KW-1133">Transmembrane helix</keyword>
<dbReference type="InterPro" id="IPR019962">
    <property type="entry name" value="CHP03663"/>
</dbReference>
<dbReference type="AlphaFoldDB" id="A0A934R8X9"/>
<dbReference type="NCBIfam" id="TIGR03663">
    <property type="entry name" value="flippase activity-associated protein Agl23"/>
    <property type="match status" value="1"/>
</dbReference>
<feature type="transmembrane region" description="Helical" evidence="1">
    <location>
        <begin position="211"/>
        <end position="233"/>
    </location>
</feature>
<reference evidence="3" key="1">
    <citation type="submission" date="2021-01" db="EMBL/GenBank/DDBJ databases">
        <title>Modified the classification status of verrucomicrobia.</title>
        <authorList>
            <person name="Feng X."/>
        </authorList>
    </citation>
    <scope>NUCLEOTIDE SEQUENCE</scope>
    <source>
        <strain evidence="3">KCTC 22201</strain>
    </source>
</reference>
<evidence type="ECO:0000313" key="3">
    <source>
        <dbReference type="EMBL" id="MBK1826090.1"/>
    </source>
</evidence>
<feature type="transmembrane region" description="Helical" evidence="1">
    <location>
        <begin position="173"/>
        <end position="190"/>
    </location>
</feature>
<dbReference type="PANTHER" id="PTHR41710">
    <property type="entry name" value="GLYCOSYL TRANSFERASE, FAMILY 39"/>
    <property type="match status" value="1"/>
</dbReference>
<feature type="transmembrane region" description="Helical" evidence="1">
    <location>
        <begin position="111"/>
        <end position="130"/>
    </location>
</feature>
<feature type="domain" description="Glycosyltransferase RgtA/B/C/D-like" evidence="2">
    <location>
        <begin position="83"/>
        <end position="193"/>
    </location>
</feature>
<sequence length="498" mass="55700">MKRSILIICWLGVLLTGVFLRFDDLGSRPFHADEATGARITAQRLESNNYVFDPVHYHGPTLSGAAMVSARLHGMSRWAELEKAALRLVPALAGCLLVLIPILGRKRFGDPAMLLAGLALASSPLLVYYSRMFIHEMILALFGALALFQVASAKRWWPAGIWIGLMFATKETFVISLLAWGAVGGLLYLLSLRRADRILPLEMIKQQARPALIAMGLGILVALIFYTNGFTYWKGAVDSVRTYFIYEVVEGHDKPFAYYFQLMLQPRELAGTWWFETSLLLLAGAALVVSCISTTLNRPSRLAIQFLALSALFHFLIYSLIAYKTPWLMVVPWVHVCLLAGFLGTTLATRSKRQKAIILVVLATVMSIQFIQSRQATGRLASDERNPYAYVPTSDDIETLKPWLDSLDAAVPELTLEPVGVIGSEYWPLPWYLRRYEKVGYWAEAPPSLERLPLVFSTGDLTADLSESHVPIPRGLRTDTPMTVWVREDFWEAALSTD</sequence>
<feature type="transmembrane region" description="Helical" evidence="1">
    <location>
        <begin position="137"/>
        <end position="153"/>
    </location>
</feature>
<evidence type="ECO:0000256" key="1">
    <source>
        <dbReference type="SAM" id="Phobius"/>
    </source>
</evidence>
<keyword evidence="1" id="KW-0812">Transmembrane</keyword>
<feature type="transmembrane region" description="Helical" evidence="1">
    <location>
        <begin position="84"/>
        <end position="105"/>
    </location>
</feature>
<organism evidence="3 4">
    <name type="scientific">Haloferula rosea</name>
    <dbReference type="NCBI Taxonomy" id="490093"/>
    <lineage>
        <taxon>Bacteria</taxon>
        <taxon>Pseudomonadati</taxon>
        <taxon>Verrucomicrobiota</taxon>
        <taxon>Verrucomicrobiia</taxon>
        <taxon>Verrucomicrobiales</taxon>
        <taxon>Verrucomicrobiaceae</taxon>
        <taxon>Haloferula</taxon>
    </lineage>
</organism>
<accession>A0A934R8X9</accession>
<dbReference type="Proteomes" id="UP000658278">
    <property type="component" value="Unassembled WGS sequence"/>
</dbReference>
<feature type="transmembrane region" description="Helical" evidence="1">
    <location>
        <begin position="327"/>
        <end position="349"/>
    </location>
</feature>
<evidence type="ECO:0000259" key="2">
    <source>
        <dbReference type="Pfam" id="PF13231"/>
    </source>
</evidence>
<dbReference type="RefSeq" id="WP_200276441.1">
    <property type="nucleotide sequence ID" value="NZ_JAENII010000002.1"/>
</dbReference>
<name>A0A934R8X9_9BACT</name>
<protein>
    <submittedName>
        <fullName evidence="3">TIGR03663 family protein</fullName>
    </submittedName>
</protein>
<dbReference type="EMBL" id="JAENII010000002">
    <property type="protein sequence ID" value="MBK1826090.1"/>
    <property type="molecule type" value="Genomic_DNA"/>
</dbReference>
<dbReference type="InterPro" id="IPR038731">
    <property type="entry name" value="RgtA/B/C-like"/>
</dbReference>
<proteinExistence type="predicted"/>
<keyword evidence="4" id="KW-1185">Reference proteome</keyword>